<evidence type="ECO:0000313" key="2">
    <source>
        <dbReference type="Proteomes" id="UP001151752"/>
    </source>
</evidence>
<reference evidence="1" key="1">
    <citation type="submission" date="2022-11" db="EMBL/GenBank/DDBJ databases">
        <authorList>
            <person name="Hyden B.L."/>
            <person name="Feng K."/>
            <person name="Yates T."/>
            <person name="Jawdy S."/>
            <person name="Smart L.B."/>
            <person name="Muchero W."/>
        </authorList>
    </citation>
    <scope>NUCLEOTIDE SEQUENCE</scope>
    <source>
        <tissue evidence="1">Shoot tip</tissue>
    </source>
</reference>
<organism evidence="1 2">
    <name type="scientific">Salix koriyanagi</name>
    <dbReference type="NCBI Taxonomy" id="2511006"/>
    <lineage>
        <taxon>Eukaryota</taxon>
        <taxon>Viridiplantae</taxon>
        <taxon>Streptophyta</taxon>
        <taxon>Embryophyta</taxon>
        <taxon>Tracheophyta</taxon>
        <taxon>Spermatophyta</taxon>
        <taxon>Magnoliopsida</taxon>
        <taxon>eudicotyledons</taxon>
        <taxon>Gunneridae</taxon>
        <taxon>Pentapetalae</taxon>
        <taxon>rosids</taxon>
        <taxon>fabids</taxon>
        <taxon>Malpighiales</taxon>
        <taxon>Salicaceae</taxon>
        <taxon>Saliceae</taxon>
        <taxon>Salix</taxon>
    </lineage>
</organism>
<keyword evidence="2" id="KW-1185">Reference proteome</keyword>
<sequence length="144" mass="16583">MATILELYSNQTLNPDLFISAGCFLAHLLLKLTGWLQDSVAISSTICRRKTVRRRNMISRGEVARRSRICEVAGDRNTISWNVNRHDSMEVKKWIIDVPMKVCMQDSKAHLGLTSCQNWKILRQDLHKSRPNWETCCNMKQHGG</sequence>
<reference evidence="1" key="2">
    <citation type="journal article" date="2023" name="Int. J. Mol. Sci.">
        <title>De Novo Assembly and Annotation of 11 Diverse Shrub Willow (Salix) Genomes Reveals Novel Gene Organization in Sex-Linked Regions.</title>
        <authorList>
            <person name="Hyden B."/>
            <person name="Feng K."/>
            <person name="Yates T.B."/>
            <person name="Jawdy S."/>
            <person name="Cereghino C."/>
            <person name="Smart L.B."/>
            <person name="Muchero W."/>
        </authorList>
    </citation>
    <scope>NUCLEOTIDE SEQUENCE</scope>
    <source>
        <tissue evidence="1">Shoot tip</tissue>
    </source>
</reference>
<gene>
    <name evidence="1" type="ORF">OIU74_014767</name>
</gene>
<dbReference type="Proteomes" id="UP001151752">
    <property type="component" value="Chromosome 3"/>
</dbReference>
<protein>
    <submittedName>
        <fullName evidence="1">Uncharacterized protein</fullName>
    </submittedName>
</protein>
<dbReference type="AlphaFoldDB" id="A0A9Q0PWJ1"/>
<comment type="caution">
    <text evidence="1">The sequence shown here is derived from an EMBL/GenBank/DDBJ whole genome shotgun (WGS) entry which is preliminary data.</text>
</comment>
<proteinExistence type="predicted"/>
<evidence type="ECO:0000313" key="1">
    <source>
        <dbReference type="EMBL" id="KAJ6695727.1"/>
    </source>
</evidence>
<dbReference type="EMBL" id="JAPFFM010000017">
    <property type="protein sequence ID" value="KAJ6695727.1"/>
    <property type="molecule type" value="Genomic_DNA"/>
</dbReference>
<accession>A0A9Q0PWJ1</accession>
<name>A0A9Q0PWJ1_9ROSI</name>